<keyword evidence="2" id="KW-1185">Reference proteome</keyword>
<dbReference type="OrthoDB" id="2987714at2"/>
<name>A0A2T6ATU5_9BACL</name>
<organism evidence="1 2">
    <name type="scientific">Melghirimyces profundicolus</name>
    <dbReference type="NCBI Taxonomy" id="1242148"/>
    <lineage>
        <taxon>Bacteria</taxon>
        <taxon>Bacillati</taxon>
        <taxon>Bacillota</taxon>
        <taxon>Bacilli</taxon>
        <taxon>Bacillales</taxon>
        <taxon>Thermoactinomycetaceae</taxon>
        <taxon>Melghirimyces</taxon>
    </lineage>
</organism>
<protein>
    <submittedName>
        <fullName evidence="1">Uncharacterized protein</fullName>
    </submittedName>
</protein>
<dbReference type="AlphaFoldDB" id="A0A2T6ATU5"/>
<accession>A0A2T6ATU5</accession>
<evidence type="ECO:0000313" key="1">
    <source>
        <dbReference type="EMBL" id="PTX47239.1"/>
    </source>
</evidence>
<comment type="caution">
    <text evidence="1">The sequence shown here is derived from an EMBL/GenBank/DDBJ whole genome shotgun (WGS) entry which is preliminary data.</text>
</comment>
<gene>
    <name evidence="1" type="ORF">C8P63_1535</name>
</gene>
<sequence>MIIKEDGTTPPIEEAEEPLRLLVFADGINRNLYFKGGKWAIRPIDSWLTLRNILSKIEEKLDMPNLPEEMQSTFQAFQSVPDTVLEKQEQIRFVTKKWEGIYNNDLLKHRILTTEIYEKLNECFEKLIESVFLQHDVQLATREDRKAFLKYLRSRALRSFPLMVLYIRLKMHHHFIDFGVTREDEASHKRVRNDLTRDKGSEEQFKEIIAITRNPR</sequence>
<reference evidence="1 2" key="1">
    <citation type="submission" date="2018-04" db="EMBL/GenBank/DDBJ databases">
        <title>Genomic Encyclopedia of Archaeal and Bacterial Type Strains, Phase II (KMG-II): from individual species to whole genera.</title>
        <authorList>
            <person name="Goeker M."/>
        </authorList>
    </citation>
    <scope>NUCLEOTIDE SEQUENCE [LARGE SCALE GENOMIC DNA]</scope>
    <source>
        <strain evidence="1 2">DSM 45787</strain>
    </source>
</reference>
<evidence type="ECO:0000313" key="2">
    <source>
        <dbReference type="Proteomes" id="UP000244240"/>
    </source>
</evidence>
<proteinExistence type="predicted"/>
<dbReference type="RefSeq" id="WP_108026832.1">
    <property type="nucleotide sequence ID" value="NZ_QBKR01000053.1"/>
</dbReference>
<dbReference type="EMBL" id="QBKR01000053">
    <property type="protein sequence ID" value="PTX47239.1"/>
    <property type="molecule type" value="Genomic_DNA"/>
</dbReference>
<dbReference type="Proteomes" id="UP000244240">
    <property type="component" value="Unassembled WGS sequence"/>
</dbReference>